<evidence type="ECO:0000259" key="5">
    <source>
        <dbReference type="PROSITE" id="PS50975"/>
    </source>
</evidence>
<evidence type="ECO:0000256" key="1">
    <source>
        <dbReference type="ARBA" id="ARBA00022598"/>
    </source>
</evidence>
<dbReference type="Proteomes" id="UP000526892">
    <property type="component" value="Unassembled WGS sequence"/>
</dbReference>
<dbReference type="AlphaFoldDB" id="A0A7Z0LWJ0"/>
<dbReference type="InterPro" id="IPR052032">
    <property type="entry name" value="ATP-dep_AA_Ligase"/>
</dbReference>
<comment type="caution">
    <text evidence="6">The sequence shown here is derived from an EMBL/GenBank/DDBJ whole genome shotgun (WGS) entry which is preliminary data.</text>
</comment>
<dbReference type="InterPro" id="IPR005479">
    <property type="entry name" value="CPAse_ATP-bd"/>
</dbReference>
<dbReference type="PROSITE" id="PS50975">
    <property type="entry name" value="ATP_GRASP"/>
    <property type="match status" value="1"/>
</dbReference>
<dbReference type="InterPro" id="IPR011761">
    <property type="entry name" value="ATP-grasp"/>
</dbReference>
<gene>
    <name evidence="6" type="ORF">HZS80_19685</name>
</gene>
<dbReference type="PROSITE" id="PS00867">
    <property type="entry name" value="CPSASE_2"/>
    <property type="match status" value="1"/>
</dbReference>
<reference evidence="6 7" key="1">
    <citation type="journal article" date="2003" name="Extremophiles">
        <title>Halomonas glaciei sp. nov. isolated from fast ice of Adelie Land, Antarctica.</title>
        <authorList>
            <person name="Reddy G.S."/>
            <person name="Raghavan P.U."/>
            <person name="Sarita N.B."/>
            <person name="Prakash J.S."/>
            <person name="Nagesh N."/>
            <person name="Delille D."/>
            <person name="Shivaji S."/>
        </authorList>
    </citation>
    <scope>NUCLEOTIDE SEQUENCE [LARGE SCALE GENOMIC DNA]</scope>
    <source>
        <strain evidence="6 7">DD39</strain>
    </source>
</reference>
<proteinExistence type="predicted"/>
<accession>A0A7Z0LWJ0</accession>
<dbReference type="SUPFAM" id="SSF56059">
    <property type="entry name" value="Glutathione synthetase ATP-binding domain-like"/>
    <property type="match status" value="1"/>
</dbReference>
<dbReference type="EMBL" id="JACCDE010000036">
    <property type="protein sequence ID" value="NYS79899.1"/>
    <property type="molecule type" value="Genomic_DNA"/>
</dbReference>
<dbReference type="GO" id="GO:0046872">
    <property type="term" value="F:metal ion binding"/>
    <property type="evidence" value="ECO:0007669"/>
    <property type="project" value="InterPro"/>
</dbReference>
<feature type="domain" description="ATP-grasp" evidence="5">
    <location>
        <begin position="112"/>
        <end position="327"/>
    </location>
</feature>
<sequence>MAIQSERRNVFVLGFDERHGADVQKIPDSDQFTFYPLLRSEELVHQKHYAIEEMLAKARGILRDFDGSIDAIVCHWDFPATPIAAVLCEELGLPGPSLEAVLKCSHKYWSRLEQQKTAPEHTPRFCAVDPFDDDPLEKVSLDYPFWIKPIKGYGSMLGFRINNAHDFEHAIGIIREKISRIGDSFNTILSWITLPEEVRGITGNHLIAEECISGLEIAPEGSVQHGVYRAHGMIDMVRDHNHKSFLRYEYPSKSPRNIQQRAIDLAEKILKKIGFDNGCFNMEFFWNQDTDDLWIIEINPRISQSHSYQFEMVDGMSNHEIAIHVALGDQPHFEHGQGPYKHAAKCLLRHYSQDDAVATRVPTERDLLKIKSAQPDTDVVITLKKGGCLSELLDQDAYSYLLAEVYVAGNTVHEMLDKYHQVVEMLPFEYRPLAGEKQA</sequence>
<dbReference type="PANTHER" id="PTHR43585:SF2">
    <property type="entry name" value="ATP-GRASP ENZYME FSQD"/>
    <property type="match status" value="1"/>
</dbReference>
<evidence type="ECO:0000256" key="3">
    <source>
        <dbReference type="ARBA" id="ARBA00022840"/>
    </source>
</evidence>
<evidence type="ECO:0000256" key="4">
    <source>
        <dbReference type="PROSITE-ProRule" id="PRU00409"/>
    </source>
</evidence>
<keyword evidence="3 4" id="KW-0067">ATP-binding</keyword>
<keyword evidence="7" id="KW-1185">Reference proteome</keyword>
<name>A0A7Z0LWJ0_9GAMM</name>
<dbReference type="Pfam" id="PF13535">
    <property type="entry name" value="ATP-grasp_4"/>
    <property type="match status" value="1"/>
</dbReference>
<evidence type="ECO:0000313" key="6">
    <source>
        <dbReference type="EMBL" id="NYS79899.1"/>
    </source>
</evidence>
<dbReference type="Gene3D" id="3.30.470.20">
    <property type="entry name" value="ATP-grasp fold, B domain"/>
    <property type="match status" value="1"/>
</dbReference>
<keyword evidence="2 4" id="KW-0547">Nucleotide-binding</keyword>
<organism evidence="6 7">
    <name type="scientific">Vreelandella glaciei</name>
    <dbReference type="NCBI Taxonomy" id="186761"/>
    <lineage>
        <taxon>Bacteria</taxon>
        <taxon>Pseudomonadati</taxon>
        <taxon>Pseudomonadota</taxon>
        <taxon>Gammaproteobacteria</taxon>
        <taxon>Oceanospirillales</taxon>
        <taxon>Halomonadaceae</taxon>
        <taxon>Vreelandella</taxon>
    </lineage>
</organism>
<dbReference type="GO" id="GO:0005524">
    <property type="term" value="F:ATP binding"/>
    <property type="evidence" value="ECO:0007669"/>
    <property type="project" value="UniProtKB-UniRule"/>
</dbReference>
<evidence type="ECO:0000256" key="2">
    <source>
        <dbReference type="ARBA" id="ARBA00022741"/>
    </source>
</evidence>
<protein>
    <submittedName>
        <fullName evidence="6">ATP-grasp domain-containing protein</fullName>
    </submittedName>
</protein>
<keyword evidence="1" id="KW-0436">Ligase</keyword>
<dbReference type="GO" id="GO:0016874">
    <property type="term" value="F:ligase activity"/>
    <property type="evidence" value="ECO:0007669"/>
    <property type="project" value="UniProtKB-KW"/>
</dbReference>
<dbReference type="RefSeq" id="WP_179917056.1">
    <property type="nucleotide sequence ID" value="NZ_JACCDE010000036.1"/>
</dbReference>
<dbReference type="PANTHER" id="PTHR43585">
    <property type="entry name" value="FUMIPYRROLE BIOSYNTHESIS PROTEIN C"/>
    <property type="match status" value="1"/>
</dbReference>
<evidence type="ECO:0000313" key="7">
    <source>
        <dbReference type="Proteomes" id="UP000526892"/>
    </source>
</evidence>